<name>A0A100VWX8_9MYCO</name>
<dbReference type="Proteomes" id="UP000069620">
    <property type="component" value="Unassembled WGS sequence"/>
</dbReference>
<sequence>MTITIDNDLDTATLPDRIRRFPFPYTGDNYRYSANVEPSRKLTVTEAGGWGTTVVDVDEFYVEDLKLRAEVLQRDPSRINTLPHMRPAVWDAIVTLLPEMAEDNPDTMSWQRDGDRVRWRNTLLNLDIEFTVGDDASLPTGDPLDFLGSQIQDDIVFLEQRDKALWLDAGVVTFAADWSIGFDVGMSFTEIHSPVPRVHEEKIISRAQHFLMSLQPGESYRRTNWTMTVDRRLDTSTETYPQWAGDRSTISTDPALPERVHLRVEVQQLIRLPRSGAVLFLIRTYLLPLTDIAKVPAWRRRMGEVLAELPDDMAEYKGIIRYRKAASDWLLSG</sequence>
<keyword evidence="2" id="KW-1185">Reference proteome</keyword>
<dbReference type="AlphaFoldDB" id="A0A100VWX8"/>
<reference evidence="2" key="2">
    <citation type="submission" date="2016-02" db="EMBL/GenBank/DDBJ databases">
        <title>Draft genome sequence of five rapidly growing Mycobacterium species.</title>
        <authorList>
            <person name="Katahira K."/>
            <person name="Gotou Y."/>
            <person name="Iida K."/>
            <person name="Ogura Y."/>
            <person name="Hayashi T."/>
        </authorList>
    </citation>
    <scope>NUCLEOTIDE SEQUENCE [LARGE SCALE GENOMIC DNA]</scope>
    <source>
        <strain evidence="2">JCM15654</strain>
    </source>
</reference>
<dbReference type="RefSeq" id="WP_084388401.1">
    <property type="nucleotide sequence ID" value="NZ_BCSX01000019.1"/>
</dbReference>
<gene>
    <name evidence="1" type="ORF">RMCB_1586</name>
</gene>
<organism evidence="1 2">
    <name type="scientific">Mycolicibacterium brisbanense</name>
    <dbReference type="NCBI Taxonomy" id="146020"/>
    <lineage>
        <taxon>Bacteria</taxon>
        <taxon>Bacillati</taxon>
        <taxon>Actinomycetota</taxon>
        <taxon>Actinomycetes</taxon>
        <taxon>Mycobacteriales</taxon>
        <taxon>Mycobacteriaceae</taxon>
        <taxon>Mycolicibacterium</taxon>
    </lineage>
</organism>
<reference evidence="2" key="1">
    <citation type="journal article" date="2016" name="Genome Announc.">
        <title>Draft Genome Sequences of Five Rapidly Growing Mycobacterium Species, M. thermoresistibile, M. fortuitum subsp. acetamidolyticum, M. canariasense, M. brisbanense, and M. novocastrense.</title>
        <authorList>
            <person name="Katahira K."/>
            <person name="Ogura Y."/>
            <person name="Gotoh Y."/>
            <person name="Hayashi T."/>
        </authorList>
    </citation>
    <scope>NUCLEOTIDE SEQUENCE [LARGE SCALE GENOMIC DNA]</scope>
    <source>
        <strain evidence="2">JCM15654</strain>
    </source>
</reference>
<evidence type="ECO:0008006" key="3">
    <source>
        <dbReference type="Google" id="ProtNLM"/>
    </source>
</evidence>
<dbReference type="OrthoDB" id="5242510at2"/>
<comment type="caution">
    <text evidence="1">The sequence shown here is derived from an EMBL/GenBank/DDBJ whole genome shotgun (WGS) entry which is preliminary data.</text>
</comment>
<dbReference type="EMBL" id="BCSX01000019">
    <property type="protein sequence ID" value="GAS87490.1"/>
    <property type="molecule type" value="Genomic_DNA"/>
</dbReference>
<dbReference type="Pfam" id="PF11927">
    <property type="entry name" value="HODM_asu-like"/>
    <property type="match status" value="1"/>
</dbReference>
<protein>
    <recommendedName>
        <fullName evidence="3">DUF3445 domain-containing protein</fullName>
    </recommendedName>
</protein>
<accession>A0A100VWX8</accession>
<evidence type="ECO:0000313" key="1">
    <source>
        <dbReference type="EMBL" id="GAS87490.1"/>
    </source>
</evidence>
<dbReference type="InterPro" id="IPR021848">
    <property type="entry name" value="HODM_asu-like"/>
</dbReference>
<proteinExistence type="predicted"/>
<evidence type="ECO:0000313" key="2">
    <source>
        <dbReference type="Proteomes" id="UP000069620"/>
    </source>
</evidence>
<dbReference type="STRING" id="146020.RMCB_1586"/>